<gene>
    <name evidence="3" type="ORF">ACH49W_24755</name>
</gene>
<dbReference type="EC" id="1.-.-.-" evidence="3"/>
<dbReference type="InterPro" id="IPR002347">
    <property type="entry name" value="SDR_fam"/>
</dbReference>
<name>A0ABW7X666_9NOCA</name>
<evidence type="ECO:0000256" key="2">
    <source>
        <dbReference type="ARBA" id="ARBA00023002"/>
    </source>
</evidence>
<reference evidence="3 4" key="1">
    <citation type="submission" date="2024-10" db="EMBL/GenBank/DDBJ databases">
        <title>The Natural Products Discovery Center: Release of the First 8490 Sequenced Strains for Exploring Actinobacteria Biosynthetic Diversity.</title>
        <authorList>
            <person name="Kalkreuter E."/>
            <person name="Kautsar S.A."/>
            <person name="Yang D."/>
            <person name="Bader C.D."/>
            <person name="Teijaro C.N."/>
            <person name="Fluegel L."/>
            <person name="Davis C.M."/>
            <person name="Simpson J.R."/>
            <person name="Lauterbach L."/>
            <person name="Steele A.D."/>
            <person name="Gui C."/>
            <person name="Meng S."/>
            <person name="Li G."/>
            <person name="Viehrig K."/>
            <person name="Ye F."/>
            <person name="Su P."/>
            <person name="Kiefer A.F."/>
            <person name="Nichols A."/>
            <person name="Cepeda A.J."/>
            <person name="Yan W."/>
            <person name="Fan B."/>
            <person name="Jiang Y."/>
            <person name="Adhikari A."/>
            <person name="Zheng C.-J."/>
            <person name="Schuster L."/>
            <person name="Cowan T.M."/>
            <person name="Smanski M.J."/>
            <person name="Chevrette M.G."/>
            <person name="De Carvalho L.P.S."/>
            <person name="Shen B."/>
        </authorList>
    </citation>
    <scope>NUCLEOTIDE SEQUENCE [LARGE SCALE GENOMIC DNA]</scope>
    <source>
        <strain evidence="3 4">NPDC019275</strain>
    </source>
</reference>
<keyword evidence="4" id="KW-1185">Reference proteome</keyword>
<dbReference type="Proteomes" id="UP001611415">
    <property type="component" value="Unassembled WGS sequence"/>
</dbReference>
<protein>
    <submittedName>
        <fullName evidence="3">SDR family oxidoreductase</fullName>
        <ecNumber evidence="3">1.-.-.-</ecNumber>
    </submittedName>
</protein>
<dbReference type="GO" id="GO:0016491">
    <property type="term" value="F:oxidoreductase activity"/>
    <property type="evidence" value="ECO:0007669"/>
    <property type="project" value="UniProtKB-KW"/>
</dbReference>
<dbReference type="PRINTS" id="PR00081">
    <property type="entry name" value="GDHRDH"/>
</dbReference>
<evidence type="ECO:0000313" key="3">
    <source>
        <dbReference type="EMBL" id="MFI2476605.1"/>
    </source>
</evidence>
<dbReference type="InterPro" id="IPR036291">
    <property type="entry name" value="NAD(P)-bd_dom_sf"/>
</dbReference>
<dbReference type="PANTHER" id="PTHR43115">
    <property type="entry name" value="DEHYDROGENASE/REDUCTASE SDR FAMILY MEMBER 11"/>
    <property type="match status" value="1"/>
</dbReference>
<comment type="similarity">
    <text evidence="1">Belongs to the short-chain dehydrogenases/reductases (SDR) family.</text>
</comment>
<sequence>MTDAVAFITGASSGIGRAIARRLAADGMRVVAAARRVDRLHELAEQSAERAAVYCGTKYAAWAITEGLRLESPPGIRVTTISPGVVRSELAETISDPHARAVMTEYRRNAIAPESIVDAVAYALGQAPDVDIREIVVRPVRQR</sequence>
<dbReference type="RefSeq" id="WP_397093906.1">
    <property type="nucleotide sequence ID" value="NZ_JBIRYO010000018.1"/>
</dbReference>
<evidence type="ECO:0000256" key="1">
    <source>
        <dbReference type="ARBA" id="ARBA00006484"/>
    </source>
</evidence>
<dbReference type="EMBL" id="JBIRYO010000018">
    <property type="protein sequence ID" value="MFI2476605.1"/>
    <property type="molecule type" value="Genomic_DNA"/>
</dbReference>
<keyword evidence="2 3" id="KW-0560">Oxidoreductase</keyword>
<dbReference type="Pfam" id="PF00106">
    <property type="entry name" value="adh_short"/>
    <property type="match status" value="1"/>
</dbReference>
<proteinExistence type="inferred from homology"/>
<organism evidence="3 4">
    <name type="scientific">Nocardia xishanensis</name>
    <dbReference type="NCBI Taxonomy" id="238964"/>
    <lineage>
        <taxon>Bacteria</taxon>
        <taxon>Bacillati</taxon>
        <taxon>Actinomycetota</taxon>
        <taxon>Actinomycetes</taxon>
        <taxon>Mycobacteriales</taxon>
        <taxon>Nocardiaceae</taxon>
        <taxon>Nocardia</taxon>
    </lineage>
</organism>
<accession>A0ABW7X666</accession>
<dbReference type="Gene3D" id="3.40.50.720">
    <property type="entry name" value="NAD(P)-binding Rossmann-like Domain"/>
    <property type="match status" value="2"/>
</dbReference>
<dbReference type="PANTHER" id="PTHR43115:SF4">
    <property type="entry name" value="DEHYDROGENASE_REDUCTASE SDR FAMILY MEMBER 11"/>
    <property type="match status" value="1"/>
</dbReference>
<comment type="caution">
    <text evidence="3">The sequence shown here is derived from an EMBL/GenBank/DDBJ whole genome shotgun (WGS) entry which is preliminary data.</text>
</comment>
<dbReference type="SUPFAM" id="SSF51735">
    <property type="entry name" value="NAD(P)-binding Rossmann-fold domains"/>
    <property type="match status" value="1"/>
</dbReference>
<evidence type="ECO:0000313" key="4">
    <source>
        <dbReference type="Proteomes" id="UP001611415"/>
    </source>
</evidence>